<proteinExistence type="predicted"/>
<dbReference type="Proteomes" id="UP000033123">
    <property type="component" value="Chromosome"/>
</dbReference>
<protein>
    <submittedName>
        <fullName evidence="1">Uncharacterized protein</fullName>
    </submittedName>
</protein>
<sequence>MKIGTFSFPFPLLPFLSPFSPFLSFLLLPPPFDPILEEFQFTDQSSEPLFQNQFEPQSHTFSIKQIEVTGNELQ</sequence>
<gene>
    <name evidence="1" type="ORF">MSSAC_2067</name>
</gene>
<evidence type="ECO:0000313" key="2">
    <source>
        <dbReference type="Proteomes" id="UP000033123"/>
    </source>
</evidence>
<reference evidence="1 2" key="1">
    <citation type="submission" date="2014-07" db="EMBL/GenBank/DDBJ databases">
        <title>Methanogenic archaea and the global carbon cycle.</title>
        <authorList>
            <person name="Henriksen J.R."/>
            <person name="Luke J."/>
            <person name="Reinhart S."/>
            <person name="Benedict M.N."/>
            <person name="Youngblut N.D."/>
            <person name="Metcalf M.E."/>
            <person name="Whitaker R.J."/>
            <person name="Metcalf W.W."/>
        </authorList>
    </citation>
    <scope>NUCLEOTIDE SEQUENCE [LARGE SCALE GENOMIC DNA]</scope>
    <source>
        <strain evidence="1 2">C2J</strain>
    </source>
</reference>
<dbReference type="EMBL" id="CP009508">
    <property type="protein sequence ID" value="AKB36657.1"/>
    <property type="molecule type" value="Genomic_DNA"/>
</dbReference>
<name>A0A0E3PNI7_9EURY</name>
<organism evidence="1 2">
    <name type="scientific">Methanosarcina siciliae C2J</name>
    <dbReference type="NCBI Taxonomy" id="1434118"/>
    <lineage>
        <taxon>Archaea</taxon>
        <taxon>Methanobacteriati</taxon>
        <taxon>Methanobacteriota</taxon>
        <taxon>Stenosarchaea group</taxon>
        <taxon>Methanomicrobia</taxon>
        <taxon>Methanosarcinales</taxon>
        <taxon>Methanosarcinaceae</taxon>
        <taxon>Methanosarcina</taxon>
    </lineage>
</organism>
<accession>A0A0E3PNI7</accession>
<dbReference type="KEGG" id="msj:MSSAC_2067"/>
<dbReference type="HOGENOM" id="CLU_2678995_0_0_2"/>
<dbReference type="AlphaFoldDB" id="A0A0E3PNI7"/>
<dbReference type="PATRIC" id="fig|1434118.4.peg.2645"/>
<dbReference type="STRING" id="1434118.MSSAC_2067"/>
<evidence type="ECO:0000313" key="1">
    <source>
        <dbReference type="EMBL" id="AKB36657.1"/>
    </source>
</evidence>